<dbReference type="Proteomes" id="UP000011960">
    <property type="component" value="Unassembled WGS sequence"/>
</dbReference>
<dbReference type="OrthoDB" id="6367049at2"/>
<dbReference type="eggNOG" id="ENOG5032S3V">
    <property type="taxonomic scope" value="Bacteria"/>
</dbReference>
<reference evidence="3 4" key="1">
    <citation type="journal article" date="2013" name="Genome Announc.">
        <title>Genome Sequence of Hydrothermal Arsenic-Respiring Bacterium Marinobacter santoriniensis NKSG1T.</title>
        <authorList>
            <person name="Handley K.M."/>
            <person name="Upton M."/>
            <person name="Beatson S.A."/>
            <person name="Hery M."/>
            <person name="Lloyd J.R."/>
        </authorList>
    </citation>
    <scope>NUCLEOTIDE SEQUENCE [LARGE SCALE GENOMIC DNA]</scope>
    <source>
        <strain evidence="3 4">NKSG1</strain>
    </source>
</reference>
<dbReference type="EMBL" id="APAT01000017">
    <property type="protein sequence ID" value="EMP55191.1"/>
    <property type="molecule type" value="Genomic_DNA"/>
</dbReference>
<feature type="region of interest" description="Disordered" evidence="1">
    <location>
        <begin position="118"/>
        <end position="151"/>
    </location>
</feature>
<evidence type="ECO:0000313" key="4">
    <source>
        <dbReference type="Proteomes" id="UP000011960"/>
    </source>
</evidence>
<evidence type="ECO:0000256" key="1">
    <source>
        <dbReference type="SAM" id="MobiDB-lite"/>
    </source>
</evidence>
<organism evidence="3 4">
    <name type="scientific">Marinobacter santoriniensis NKSG1</name>
    <dbReference type="NCBI Taxonomy" id="1288826"/>
    <lineage>
        <taxon>Bacteria</taxon>
        <taxon>Pseudomonadati</taxon>
        <taxon>Pseudomonadota</taxon>
        <taxon>Gammaproteobacteria</taxon>
        <taxon>Pseudomonadales</taxon>
        <taxon>Marinobacteraceae</taxon>
        <taxon>Marinobacter</taxon>
    </lineage>
</organism>
<sequence length="215" mass="22289">MKHSIYSGIVVAVSLTLANVSMSHAAMPDAFGQPLDDVELAQLRGGFVGLDNLQIAIGLEQLVAVDGQTLVLNRLTIPNLNQVVDGGRIAARVEQVLADAQPQGTVVIVTPPFDTQSGLAEPVNTGSSASGNAKPLKPGAPVDVSGPAPGDSQSVSAVGALVSSQMNAGNWMTVIQNRFDGSVIQNIQKLNIELNNLGAAYRLPQGIRNSLPILP</sequence>
<name>M7CNG8_9GAMM</name>
<protein>
    <submittedName>
        <fullName evidence="3">Uncharacterized protein</fullName>
    </submittedName>
</protein>
<keyword evidence="4" id="KW-1185">Reference proteome</keyword>
<proteinExistence type="predicted"/>
<feature type="signal peptide" evidence="2">
    <location>
        <begin position="1"/>
        <end position="25"/>
    </location>
</feature>
<feature type="chain" id="PRO_5004081151" evidence="2">
    <location>
        <begin position="26"/>
        <end position="215"/>
    </location>
</feature>
<gene>
    <name evidence="3" type="ORF">MSNKSG1_12247</name>
</gene>
<keyword evidence="2" id="KW-0732">Signal</keyword>
<dbReference type="AlphaFoldDB" id="M7CNG8"/>
<accession>M7CNG8</accession>
<feature type="compositionally biased region" description="Polar residues" evidence="1">
    <location>
        <begin position="118"/>
        <end position="131"/>
    </location>
</feature>
<evidence type="ECO:0000256" key="2">
    <source>
        <dbReference type="SAM" id="SignalP"/>
    </source>
</evidence>
<dbReference type="STRING" id="1288826.MSNKSG1_12247"/>
<evidence type="ECO:0000313" key="3">
    <source>
        <dbReference type="EMBL" id="EMP55191.1"/>
    </source>
</evidence>
<dbReference type="PATRIC" id="fig|1288826.3.peg.2422"/>
<comment type="caution">
    <text evidence="3">The sequence shown here is derived from an EMBL/GenBank/DDBJ whole genome shotgun (WGS) entry which is preliminary data.</text>
</comment>
<dbReference type="RefSeq" id="WP_008939584.1">
    <property type="nucleotide sequence ID" value="NZ_APAT01000017.1"/>
</dbReference>